<proteinExistence type="predicted"/>
<sequence length="112" mass="13218">MLHFFLVSKMVPLTQIPKLMRALSRFPVISITALSVEAGISRHTAKRWLHGLEQGRKLQVREFNGMNQYAYSPIIEILDRHIREVAQLEITELHRRDDHQHHQDRERCSPSR</sequence>
<protein>
    <submittedName>
        <fullName evidence="1">Uncharacterized protein</fullName>
    </submittedName>
</protein>
<dbReference type="KEGG" id="rla:Rhola_00012580"/>
<accession>A0A060JH57</accession>
<organism evidence="1 2">
    <name type="scientific">Rhodoluna lacicola</name>
    <dbReference type="NCBI Taxonomy" id="529884"/>
    <lineage>
        <taxon>Bacteria</taxon>
        <taxon>Bacillati</taxon>
        <taxon>Actinomycetota</taxon>
        <taxon>Actinomycetes</taxon>
        <taxon>Micrococcales</taxon>
        <taxon>Microbacteriaceae</taxon>
        <taxon>Luna cluster</taxon>
        <taxon>Luna-1 subcluster</taxon>
        <taxon>Rhodoluna</taxon>
    </lineage>
</organism>
<dbReference type="EMBL" id="CP007490">
    <property type="protein sequence ID" value="AIC48050.1"/>
    <property type="molecule type" value="Genomic_DNA"/>
</dbReference>
<dbReference type="AlphaFoldDB" id="A0A060JH57"/>
<gene>
    <name evidence="1" type="ORF">Rhola_00012580</name>
</gene>
<name>A0A060JH57_9MICO</name>
<dbReference type="HOGENOM" id="CLU_2143894_0_0_11"/>
<evidence type="ECO:0000313" key="2">
    <source>
        <dbReference type="Proteomes" id="UP000067708"/>
    </source>
</evidence>
<dbReference type="Proteomes" id="UP000067708">
    <property type="component" value="Chromosome"/>
</dbReference>
<reference evidence="1 2" key="1">
    <citation type="journal article" date="2014" name="Int. J. Syst. Evol. Microbiol.">
        <title>Rhodoluna lacicola gen. nov., sp. nov., a planktonic freshwater bacterium with stream-lined genome.</title>
        <authorList>
            <person name="Hahn M."/>
            <person name="Schmidt J."/>
            <person name="Taipale S.J."/>
            <person name="Doolittle W.F."/>
            <person name="Koll U."/>
        </authorList>
    </citation>
    <scope>NUCLEOTIDE SEQUENCE [LARGE SCALE GENOMIC DNA]</scope>
    <source>
        <strain evidence="1 2">MWH-Ta8</strain>
    </source>
</reference>
<evidence type="ECO:0000313" key="1">
    <source>
        <dbReference type="EMBL" id="AIC48050.1"/>
    </source>
</evidence>
<keyword evidence="2" id="KW-1185">Reference proteome</keyword>